<accession>S3D1E6</accession>
<reference evidence="1 2" key="1">
    <citation type="journal article" date="2013" name="BMC Genomics">
        <title>Genomics-driven discovery of the pneumocandin biosynthetic gene cluster in the fungus Glarea lozoyensis.</title>
        <authorList>
            <person name="Chen L."/>
            <person name="Yue Q."/>
            <person name="Zhang X."/>
            <person name="Xiang M."/>
            <person name="Wang C."/>
            <person name="Li S."/>
            <person name="Che Y."/>
            <person name="Ortiz-Lopez F.J."/>
            <person name="Bills G.F."/>
            <person name="Liu X."/>
            <person name="An Z."/>
        </authorList>
    </citation>
    <scope>NUCLEOTIDE SEQUENCE [LARGE SCALE GENOMIC DNA]</scope>
    <source>
        <strain evidence="2">ATCC 20868 / MF5171</strain>
    </source>
</reference>
<dbReference type="OrthoDB" id="10044505at2759"/>
<dbReference type="Gene3D" id="2.130.10.10">
    <property type="entry name" value="YVTN repeat-like/Quinoprotein amine dehydrogenase"/>
    <property type="match status" value="2"/>
</dbReference>
<dbReference type="NCBIfam" id="TIGR02276">
    <property type="entry name" value="beta_rpt_yvtn"/>
    <property type="match status" value="1"/>
</dbReference>
<keyword evidence="2" id="KW-1185">Reference proteome</keyword>
<name>S3D1E6_GLAL2</name>
<gene>
    <name evidence="1" type="ORF">GLAREA_03956</name>
</gene>
<evidence type="ECO:0000313" key="2">
    <source>
        <dbReference type="Proteomes" id="UP000016922"/>
    </source>
</evidence>
<dbReference type="KEGG" id="glz:GLAREA_03956"/>
<evidence type="ECO:0000313" key="1">
    <source>
        <dbReference type="EMBL" id="EPE30989.1"/>
    </source>
</evidence>
<protein>
    <submittedName>
        <fullName evidence="1">C-terminal (Heme d1) of cytochrome cd1-nitrite reductase</fullName>
    </submittedName>
</protein>
<dbReference type="InterPro" id="IPR011964">
    <property type="entry name" value="YVTN_b-propeller_repeat"/>
</dbReference>
<dbReference type="InterPro" id="IPR051200">
    <property type="entry name" value="Host-pathogen_enzymatic-act"/>
</dbReference>
<dbReference type="GeneID" id="19463011"/>
<dbReference type="InterPro" id="IPR011048">
    <property type="entry name" value="Haem_d1_sf"/>
</dbReference>
<organism evidence="1 2">
    <name type="scientific">Glarea lozoyensis (strain ATCC 20868 / MF5171)</name>
    <dbReference type="NCBI Taxonomy" id="1116229"/>
    <lineage>
        <taxon>Eukaryota</taxon>
        <taxon>Fungi</taxon>
        <taxon>Dikarya</taxon>
        <taxon>Ascomycota</taxon>
        <taxon>Pezizomycotina</taxon>
        <taxon>Leotiomycetes</taxon>
        <taxon>Helotiales</taxon>
        <taxon>Helotiaceae</taxon>
        <taxon>Glarea</taxon>
    </lineage>
</organism>
<dbReference type="PANTHER" id="PTHR47197">
    <property type="entry name" value="PROTEIN NIRF"/>
    <property type="match status" value="1"/>
</dbReference>
<dbReference type="eggNOG" id="ENOG502SIC5">
    <property type="taxonomic scope" value="Eukaryota"/>
</dbReference>
<sequence length="459" mass="49728">MCASQIFQAPALPGAQPIDVSDRIYTADQTSNTITVIKPFTHEVLGTIALGKPRMSDILNPQYLSVVNSHGLGFSPDGQYFSHISTTTNTVTIIRTLDNSIISQTTVDRASHESFFAHDGRTVWVACRGTKNVVLVDALEGKIVGRIETDSGPSKVLFSPDGQYAYVNHIQSPVIKIIDVSSQKVIHEISGLADKFSSDMMISADGLRLWAVHKMIGQTSVIDLEKRAIVTFLDTGTESNHPNFAVLDGITHTFVTVAATNETRVWRQDTPALVPVFVGSIPSSGVQPHGIWGSPDNTRMYTVNEHSDTVDIIDTSSMEVVDTLPVGQEGQALVYVANAVPWPANGTESLGTQGLEKSCENRLIDVTGSPGGTALFTIRQIEGVDMLQIAGRSLEINQTYVATAVCNACGGERLKLVSFKATMPVQGNPDCAVAPQVMSFQPFFENYDLESLDLWKVEE</sequence>
<dbReference type="AlphaFoldDB" id="S3D1E6"/>
<dbReference type="OMA" id="ITNHVNI"/>
<dbReference type="PANTHER" id="PTHR47197:SF3">
    <property type="entry name" value="DIHYDRO-HEME D1 DEHYDROGENASE"/>
    <property type="match status" value="1"/>
</dbReference>
<dbReference type="RefSeq" id="XP_008082400.1">
    <property type="nucleotide sequence ID" value="XM_008084209.1"/>
</dbReference>
<proteinExistence type="predicted"/>
<dbReference type="HOGENOM" id="CLU_009318_3_1_1"/>
<dbReference type="InterPro" id="IPR015943">
    <property type="entry name" value="WD40/YVTN_repeat-like_dom_sf"/>
</dbReference>
<dbReference type="EMBL" id="KE145363">
    <property type="protein sequence ID" value="EPE30989.1"/>
    <property type="molecule type" value="Genomic_DNA"/>
</dbReference>
<dbReference type="Proteomes" id="UP000016922">
    <property type="component" value="Unassembled WGS sequence"/>
</dbReference>
<dbReference type="SUPFAM" id="SSF51004">
    <property type="entry name" value="C-terminal (heme d1) domain of cytochrome cd1-nitrite reductase"/>
    <property type="match status" value="1"/>
</dbReference>